<dbReference type="PROSITE" id="PS50801">
    <property type="entry name" value="STAS"/>
    <property type="match status" value="1"/>
</dbReference>
<keyword evidence="4 5" id="KW-0472">Membrane</keyword>
<feature type="transmembrane region" description="Helical" evidence="5">
    <location>
        <begin position="216"/>
        <end position="238"/>
    </location>
</feature>
<organism evidence="7 8">
    <name type="scientific">Dickeya zeae (strain Ech586)</name>
    <name type="common">Dickeya dadantii (strain Ech586)</name>
    <dbReference type="NCBI Taxonomy" id="590409"/>
    <lineage>
        <taxon>Bacteria</taxon>
        <taxon>Pseudomonadati</taxon>
        <taxon>Pseudomonadota</taxon>
        <taxon>Gammaproteobacteria</taxon>
        <taxon>Enterobacterales</taxon>
        <taxon>Pectobacteriaceae</taxon>
        <taxon>Dickeya</taxon>
        <taxon>Dickeya parazeae</taxon>
    </lineage>
</organism>
<feature type="transmembrane region" description="Helical" evidence="5">
    <location>
        <begin position="499"/>
        <end position="527"/>
    </location>
</feature>
<feature type="transmembrane region" description="Helical" evidence="5">
    <location>
        <begin position="258"/>
        <end position="284"/>
    </location>
</feature>
<dbReference type="InterPro" id="IPR018045">
    <property type="entry name" value="S04_transporter_CS"/>
</dbReference>
<dbReference type="CDD" id="cd07042">
    <property type="entry name" value="STAS_SulP_like_sulfate_transporter"/>
    <property type="match status" value="1"/>
</dbReference>
<dbReference type="InterPro" id="IPR011547">
    <property type="entry name" value="SLC26A/SulP_dom"/>
</dbReference>
<proteinExistence type="predicted"/>
<evidence type="ECO:0000256" key="4">
    <source>
        <dbReference type="ARBA" id="ARBA00023136"/>
    </source>
</evidence>
<sequence length="657" mass="70304">MPVSSPDTGAGCQATVLFSPKKPFLLIYRWIFAKKQAYGIDFGLCPTVVAAFFIRVFQATTAGGTRPGRDGPLSTRLFFIVWFLLSMKSHRINGIRPFSALIEACWREKYTLARFTHDVIAGITVGIIAIPLAMALAIASGVPPQYGLYTSAVAGLLIAICGGSRYSVSGPTAAFVVILNPVSQQFGLSGLLVATLLSGVFLLLMGLCRLGRLIEYIPLPVTLGFTSGIAITIATMQVKDFFGLTMATVPEHYAAKVAALALAMPTLNIGDTLIGATTLLVLIVWPRLGVRLPGHLPALLAGTAVMGVLSTFHIDVATIGSRFSYLLADGSRGQGIPAILPQFVLPWNIPAPDGHTMTLSWQSLSELLPAAFSMAMLGAIESLLCAVVLDGMTGRKHHPSSELLGQGIGNMVAPFFGGITATAAIARSAANVRAGATSPVAAVLHALLVLLSLLVLAPWLSYLPLSAMASLLLLVAWNMSEAHKVVYILRRAPRDDILILLLCMGLTVLFDMVIAITVGIVLASLLFMRNVARMTRLSELPGTVADQRLVLRINGPLFFAAAERLFTELMERAEPYPTIILQWDAVSVLDAGGLNAFRHFVELLPPEKQLILTDIPFQPLKTLARANVTPIANRLGFYATLEQALAETQPQHDALNA</sequence>
<feature type="transmembrane region" description="Helical" evidence="5">
    <location>
        <begin position="119"/>
        <end position="139"/>
    </location>
</feature>
<evidence type="ECO:0000256" key="1">
    <source>
        <dbReference type="ARBA" id="ARBA00004141"/>
    </source>
</evidence>
<dbReference type="InterPro" id="IPR036513">
    <property type="entry name" value="STAS_dom_sf"/>
</dbReference>
<dbReference type="Proteomes" id="UP000001446">
    <property type="component" value="Chromosome"/>
</dbReference>
<dbReference type="AlphaFoldDB" id="D2BYF1"/>
<accession>D2BYF1</accession>
<dbReference type="eggNOG" id="COG0659">
    <property type="taxonomic scope" value="Bacteria"/>
</dbReference>
<protein>
    <submittedName>
        <fullName evidence="7">Sulfate transporter</fullName>
    </submittedName>
</protein>
<feature type="transmembrane region" description="Helical" evidence="5">
    <location>
        <begin position="462"/>
        <end position="479"/>
    </location>
</feature>
<keyword evidence="3 5" id="KW-1133">Transmembrane helix</keyword>
<evidence type="ECO:0000313" key="8">
    <source>
        <dbReference type="Proteomes" id="UP000001446"/>
    </source>
</evidence>
<dbReference type="Pfam" id="PF01740">
    <property type="entry name" value="STAS"/>
    <property type="match status" value="1"/>
</dbReference>
<keyword evidence="2 5" id="KW-0812">Transmembrane</keyword>
<dbReference type="Gene3D" id="3.30.750.24">
    <property type="entry name" value="STAS domain"/>
    <property type="match status" value="1"/>
</dbReference>
<feature type="transmembrane region" description="Helical" evidence="5">
    <location>
        <begin position="296"/>
        <end position="314"/>
    </location>
</feature>
<name>D2BYF1_DICZ5</name>
<feature type="transmembrane region" description="Helical" evidence="5">
    <location>
        <begin position="367"/>
        <end position="389"/>
    </location>
</feature>
<dbReference type="NCBIfam" id="TIGR00815">
    <property type="entry name" value="sulP"/>
    <property type="match status" value="1"/>
</dbReference>
<dbReference type="GO" id="GO:0008271">
    <property type="term" value="F:secondary active sulfate transmembrane transporter activity"/>
    <property type="evidence" value="ECO:0007669"/>
    <property type="project" value="InterPro"/>
</dbReference>
<dbReference type="NCBIfam" id="NF008660">
    <property type="entry name" value="PRK11660.1"/>
    <property type="match status" value="1"/>
</dbReference>
<feature type="transmembrane region" description="Helical" evidence="5">
    <location>
        <begin position="38"/>
        <end position="57"/>
    </location>
</feature>
<dbReference type="EMBL" id="CP001836">
    <property type="protein sequence ID" value="ACZ76619.1"/>
    <property type="molecule type" value="Genomic_DNA"/>
</dbReference>
<keyword evidence="8" id="KW-1185">Reference proteome</keyword>
<comment type="subcellular location">
    <subcellularLocation>
        <location evidence="1">Membrane</location>
        <topology evidence="1">Multi-pass membrane protein</topology>
    </subcellularLocation>
</comment>
<dbReference type="HOGENOM" id="CLU_003182_13_1_6"/>
<dbReference type="InterPro" id="IPR002645">
    <property type="entry name" value="STAS_dom"/>
</dbReference>
<dbReference type="Pfam" id="PF00916">
    <property type="entry name" value="Sulfate_transp"/>
    <property type="match status" value="1"/>
</dbReference>
<gene>
    <name evidence="7" type="ordered locus">Dd586_1756</name>
</gene>
<dbReference type="SUPFAM" id="SSF52091">
    <property type="entry name" value="SpoIIaa-like"/>
    <property type="match status" value="1"/>
</dbReference>
<dbReference type="PANTHER" id="PTHR11814">
    <property type="entry name" value="SULFATE TRANSPORTER"/>
    <property type="match status" value="1"/>
</dbReference>
<feature type="transmembrane region" description="Helical" evidence="5">
    <location>
        <begin position="186"/>
        <end position="204"/>
    </location>
</feature>
<dbReference type="PROSITE" id="PS01130">
    <property type="entry name" value="SLC26A"/>
    <property type="match status" value="1"/>
</dbReference>
<dbReference type="GO" id="GO:0016020">
    <property type="term" value="C:membrane"/>
    <property type="evidence" value="ECO:0007669"/>
    <property type="project" value="UniProtKB-SubCell"/>
</dbReference>
<evidence type="ECO:0000256" key="2">
    <source>
        <dbReference type="ARBA" id="ARBA00022692"/>
    </source>
</evidence>
<evidence type="ECO:0000256" key="3">
    <source>
        <dbReference type="ARBA" id="ARBA00022989"/>
    </source>
</evidence>
<evidence type="ECO:0000259" key="6">
    <source>
        <dbReference type="PROSITE" id="PS50801"/>
    </source>
</evidence>
<evidence type="ECO:0000256" key="5">
    <source>
        <dbReference type="SAM" id="Phobius"/>
    </source>
</evidence>
<feature type="domain" description="STAS" evidence="6">
    <location>
        <begin position="549"/>
        <end position="648"/>
    </location>
</feature>
<dbReference type="STRING" id="590409.Dd586_1756"/>
<evidence type="ECO:0000313" key="7">
    <source>
        <dbReference type="EMBL" id="ACZ76619.1"/>
    </source>
</evidence>
<dbReference type="InterPro" id="IPR001902">
    <property type="entry name" value="SLC26A/SulP_fam"/>
</dbReference>
<dbReference type="KEGG" id="ddc:Dd586_1756"/>
<reference evidence="7" key="1">
    <citation type="submission" date="2009-12" db="EMBL/GenBank/DDBJ databases">
        <title>Complete sequence of Dickeya dadantii Ech586.</title>
        <authorList>
            <consortium name="US DOE Joint Genome Institute"/>
            <person name="Lucas S."/>
            <person name="Copeland A."/>
            <person name="Lapidus A."/>
            <person name="Glavina del Rio T."/>
            <person name="Tice H."/>
            <person name="Bruce D."/>
            <person name="Goodwin L."/>
            <person name="Pitluck S."/>
            <person name="Munk A.C."/>
            <person name="Brettin T."/>
            <person name="Detter J.C."/>
            <person name="Han C."/>
            <person name="Tapia R."/>
            <person name="Larimer F."/>
            <person name="Land M."/>
            <person name="Hauser L."/>
            <person name="Kyrpides N."/>
            <person name="Mikhailova N."/>
            <person name="Balakrishnan V."/>
            <person name="Glasner J."/>
            <person name="Perna N.T."/>
        </authorList>
    </citation>
    <scope>NUCLEOTIDE SEQUENCE [LARGE SCALE GENOMIC DNA]</scope>
    <source>
        <strain evidence="7">Ech586</strain>
    </source>
</reference>
<feature type="transmembrane region" description="Helical" evidence="5">
    <location>
        <begin position="436"/>
        <end position="455"/>
    </location>
</feature>